<keyword evidence="2" id="KW-0597">Phosphoprotein</keyword>
<dbReference type="Pfam" id="PF00501">
    <property type="entry name" value="AMP-binding"/>
    <property type="match status" value="1"/>
</dbReference>
<evidence type="ECO:0000256" key="2">
    <source>
        <dbReference type="ARBA" id="ARBA00022553"/>
    </source>
</evidence>
<dbReference type="InterPro" id="IPR051414">
    <property type="entry name" value="Adenylate-forming_Reductase"/>
</dbReference>
<dbReference type="OrthoDB" id="429813at2759"/>
<reference evidence="5 6" key="1">
    <citation type="submission" date="2017-12" db="EMBL/GenBank/DDBJ databases">
        <title>Comparative genomics of Botrytis spp.</title>
        <authorList>
            <person name="Valero-Jimenez C.A."/>
            <person name="Tapia P."/>
            <person name="Veloso J."/>
            <person name="Silva-Moreno E."/>
            <person name="Staats M."/>
            <person name="Valdes J.H."/>
            <person name="Van Kan J.A.L."/>
        </authorList>
    </citation>
    <scope>NUCLEOTIDE SEQUENCE [LARGE SCALE GENOMIC DNA]</scope>
    <source>
        <strain evidence="5 6">MUCL11595</strain>
    </source>
</reference>
<keyword evidence="1" id="KW-0596">Phosphopantetheine</keyword>
<comment type="caution">
    <text evidence="5">The sequence shown here is derived from an EMBL/GenBank/DDBJ whole genome shotgun (WGS) entry which is preliminary data.</text>
</comment>
<dbReference type="Gene3D" id="3.40.50.12780">
    <property type="entry name" value="N-terminal domain of ligase-like"/>
    <property type="match status" value="1"/>
</dbReference>
<evidence type="ECO:0008006" key="7">
    <source>
        <dbReference type="Google" id="ProtNLM"/>
    </source>
</evidence>
<evidence type="ECO:0000313" key="6">
    <source>
        <dbReference type="Proteomes" id="UP000297527"/>
    </source>
</evidence>
<dbReference type="InterPro" id="IPR009081">
    <property type="entry name" value="PP-bd_ACP"/>
</dbReference>
<feature type="domain" description="Carrier" evidence="4">
    <location>
        <begin position="576"/>
        <end position="633"/>
    </location>
</feature>
<dbReference type="AlphaFoldDB" id="A0A4Z1HA95"/>
<evidence type="ECO:0000259" key="3">
    <source>
        <dbReference type="Pfam" id="PF00501"/>
    </source>
</evidence>
<dbReference type="EMBL" id="PQXN01001121">
    <property type="protein sequence ID" value="TGO43670.1"/>
    <property type="molecule type" value="Genomic_DNA"/>
</dbReference>
<dbReference type="Proteomes" id="UP000297527">
    <property type="component" value="Unassembled WGS sequence"/>
</dbReference>
<organism evidence="5 6">
    <name type="scientific">Botryotinia convoluta</name>
    <dbReference type="NCBI Taxonomy" id="54673"/>
    <lineage>
        <taxon>Eukaryota</taxon>
        <taxon>Fungi</taxon>
        <taxon>Dikarya</taxon>
        <taxon>Ascomycota</taxon>
        <taxon>Pezizomycotina</taxon>
        <taxon>Leotiomycetes</taxon>
        <taxon>Helotiales</taxon>
        <taxon>Sclerotiniaceae</taxon>
        <taxon>Botryotinia</taxon>
    </lineage>
</organism>
<dbReference type="Pfam" id="PF00550">
    <property type="entry name" value="PP-binding"/>
    <property type="match status" value="1"/>
</dbReference>
<dbReference type="PANTHER" id="PTHR43439:SF2">
    <property type="entry name" value="ENZYME, PUTATIVE (JCVI)-RELATED"/>
    <property type="match status" value="1"/>
</dbReference>
<accession>A0A4Z1HA95</accession>
<dbReference type="SUPFAM" id="SSF56801">
    <property type="entry name" value="Acetyl-CoA synthetase-like"/>
    <property type="match status" value="1"/>
</dbReference>
<evidence type="ECO:0000259" key="4">
    <source>
        <dbReference type="Pfam" id="PF00550"/>
    </source>
</evidence>
<dbReference type="InterPro" id="IPR042099">
    <property type="entry name" value="ANL_N_sf"/>
</dbReference>
<evidence type="ECO:0000313" key="5">
    <source>
        <dbReference type="EMBL" id="TGO43670.1"/>
    </source>
</evidence>
<name>A0A4Z1HA95_9HELO</name>
<evidence type="ECO:0000256" key="1">
    <source>
        <dbReference type="ARBA" id="ARBA00022450"/>
    </source>
</evidence>
<protein>
    <recommendedName>
        <fullName evidence="7">Carrier domain-containing protein</fullName>
    </recommendedName>
</protein>
<sequence length="640" mass="71569">MGSIIEEIPSDCGQRLLPTLIDHYAKSQPEKTFVAIPAATDLKDGWRDVSYLTYSRAINWCSWWIEEHLGRGNDFETMSYMGPLDLRYLIILMAATKTGYTVFFASNRNSLNAHLSLLRSTKCNTLVIVENGAPVIYKQIIAQRPMRVESMPDLDIFLNLDDKVTPYPFEKTFAEARYDPLIIMHTSGSTGFPKPVFVKHGTWAAMDVYQMIPPSNKGPLHSGYLRSRRVFLNLPMFHGACECFIYGMGVYGGAIPVLPPPGPRTAEVVDMAHRYANVFGSIAPPSILKDLSETPRYFDGITDRVNFVGFAGGSLSQEIGNEISKTIKVIGYFGSTETAYLPCRISNVQDWLYYNYSSYLGHEYRPRPDGRHEMVIVRDPKLELYQSIFYTFPQLKEYSTADLYEQHPTKPGYWAHRGRADDIIAFSSGEKTNPITFEETVAAHPAVTAAFVGGNNEFQASILVEPKVFPATKEEKLALIDTLWPTIEAANRDCPAHARVLRNFILIASPDKPFPRAGKETIQRVSLPILYAEEFEKLYSEKAAIDTQGSLIEGVDYGNLKHSLHNLVATNSWLQGDLDDETDFFEAGLDSLQLPGFIKQINAFLSIVKPGSDPVSTETIFANSSIDRLSEAIELSSGEP</sequence>
<dbReference type="PROSITE" id="PS00455">
    <property type="entry name" value="AMP_BINDING"/>
    <property type="match status" value="1"/>
</dbReference>
<keyword evidence="6" id="KW-1185">Reference proteome</keyword>
<dbReference type="Pfam" id="PF23562">
    <property type="entry name" value="AMP-binding_C_3"/>
    <property type="match status" value="1"/>
</dbReference>
<dbReference type="InterPro" id="IPR000873">
    <property type="entry name" value="AMP-dep_synth/lig_dom"/>
</dbReference>
<dbReference type="PANTHER" id="PTHR43439">
    <property type="entry name" value="PHENYLACETATE-COENZYME A LIGASE"/>
    <property type="match status" value="1"/>
</dbReference>
<feature type="domain" description="AMP-dependent synthetase/ligase" evidence="3">
    <location>
        <begin position="23"/>
        <end position="341"/>
    </location>
</feature>
<dbReference type="InterPro" id="IPR020845">
    <property type="entry name" value="AMP-binding_CS"/>
</dbReference>
<proteinExistence type="predicted"/>
<gene>
    <name evidence="5" type="ORF">BCON_1123g00010</name>
</gene>